<protein>
    <recommendedName>
        <fullName evidence="1 7">Transcriptional regulator MraZ</fullName>
    </recommendedName>
</protein>
<dbReference type="GO" id="GO:0009295">
    <property type="term" value="C:nucleoid"/>
    <property type="evidence" value="ECO:0007669"/>
    <property type="project" value="UniProtKB-SubCell"/>
</dbReference>
<dbReference type="PROSITE" id="PS51740">
    <property type="entry name" value="SPOVT_ABRB"/>
    <property type="match status" value="2"/>
</dbReference>
<feature type="domain" description="SpoVT-AbrB" evidence="8">
    <location>
        <begin position="77"/>
        <end position="120"/>
    </location>
</feature>
<dbReference type="PANTHER" id="PTHR34701:SF1">
    <property type="entry name" value="TRANSCRIPTIONAL REGULATOR MRAZ"/>
    <property type="match status" value="1"/>
</dbReference>
<dbReference type="CDD" id="cd16321">
    <property type="entry name" value="MraZ_C"/>
    <property type="match status" value="1"/>
</dbReference>
<dbReference type="Pfam" id="PF02381">
    <property type="entry name" value="MraZ"/>
    <property type="match status" value="2"/>
</dbReference>
<dbReference type="InterPro" id="IPR007159">
    <property type="entry name" value="SpoVT-AbrB_dom"/>
</dbReference>
<comment type="caution">
    <text evidence="9">The sequence shown here is derived from an EMBL/GenBank/DDBJ whole genome shotgun (WGS) entry which is preliminary data.</text>
</comment>
<organism evidence="9 10">
    <name type="scientific">Candidatus Collierbacteria bacterium CG10_big_fil_rev_8_21_14_0_10_44_9</name>
    <dbReference type="NCBI Taxonomy" id="1974535"/>
    <lineage>
        <taxon>Bacteria</taxon>
        <taxon>Candidatus Collieribacteriota</taxon>
    </lineage>
</organism>
<evidence type="ECO:0000256" key="6">
    <source>
        <dbReference type="ARBA" id="ARBA00023163"/>
    </source>
</evidence>
<dbReference type="InterPro" id="IPR003444">
    <property type="entry name" value="MraZ"/>
</dbReference>
<evidence type="ECO:0000313" key="10">
    <source>
        <dbReference type="Proteomes" id="UP000230796"/>
    </source>
</evidence>
<sequence>MQFVGTYYHSVEDQGRISVPKSFRDGLGEGSVVTKGLDGCLFIFGPEEWGKLTAKLESLPLGQRTGRDFLRLITYNAAPLECDTLGRARFPVPLTDSVNIKKEVVFVGTLNRIEVWDKTTYHKYFDSLASRETELSESLGQIGI</sequence>
<dbReference type="GO" id="GO:2000143">
    <property type="term" value="P:negative regulation of DNA-templated transcription initiation"/>
    <property type="evidence" value="ECO:0007669"/>
    <property type="project" value="TreeGrafter"/>
</dbReference>
<keyword evidence="4 7" id="KW-0805">Transcription regulation</keyword>
<dbReference type="GO" id="GO:0000976">
    <property type="term" value="F:transcription cis-regulatory region binding"/>
    <property type="evidence" value="ECO:0007669"/>
    <property type="project" value="TreeGrafter"/>
</dbReference>
<evidence type="ECO:0000259" key="8">
    <source>
        <dbReference type="PROSITE" id="PS51740"/>
    </source>
</evidence>
<dbReference type="InterPro" id="IPR038619">
    <property type="entry name" value="MraZ_sf"/>
</dbReference>
<dbReference type="InterPro" id="IPR020603">
    <property type="entry name" value="MraZ_dom"/>
</dbReference>
<reference evidence="10" key="1">
    <citation type="submission" date="2017-09" db="EMBL/GenBank/DDBJ databases">
        <title>Depth-based differentiation of microbial function through sediment-hosted aquifers and enrichment of novel symbionts in the deep terrestrial subsurface.</title>
        <authorList>
            <person name="Probst A.J."/>
            <person name="Ladd B."/>
            <person name="Jarett J.K."/>
            <person name="Geller-Mcgrath D.E."/>
            <person name="Sieber C.M.K."/>
            <person name="Emerson J.B."/>
            <person name="Anantharaman K."/>
            <person name="Thomas B.C."/>
            <person name="Malmstrom R."/>
            <person name="Stieglmeier M."/>
            <person name="Klingl A."/>
            <person name="Woyke T."/>
            <person name="Ryan C.M."/>
            <person name="Banfield J.F."/>
        </authorList>
    </citation>
    <scope>NUCLEOTIDE SEQUENCE [LARGE SCALE GENOMIC DNA]</scope>
</reference>
<dbReference type="NCBIfam" id="TIGR00242">
    <property type="entry name" value="division/cell wall cluster transcriptional repressor MraZ"/>
    <property type="match status" value="1"/>
</dbReference>
<comment type="similarity">
    <text evidence="7">Belongs to the MraZ family.</text>
</comment>
<evidence type="ECO:0000256" key="2">
    <source>
        <dbReference type="ARBA" id="ARBA00022490"/>
    </source>
</evidence>
<dbReference type="GO" id="GO:0003700">
    <property type="term" value="F:DNA-binding transcription factor activity"/>
    <property type="evidence" value="ECO:0007669"/>
    <property type="project" value="UniProtKB-UniRule"/>
</dbReference>
<evidence type="ECO:0000256" key="4">
    <source>
        <dbReference type="ARBA" id="ARBA00023015"/>
    </source>
</evidence>
<dbReference type="CDD" id="cd16320">
    <property type="entry name" value="MraZ_N"/>
    <property type="match status" value="1"/>
</dbReference>
<dbReference type="Proteomes" id="UP000230796">
    <property type="component" value="Unassembled WGS sequence"/>
</dbReference>
<evidence type="ECO:0000256" key="1">
    <source>
        <dbReference type="ARBA" id="ARBA00013860"/>
    </source>
</evidence>
<name>A0A2H0VIQ9_9BACT</name>
<dbReference type="PANTHER" id="PTHR34701">
    <property type="entry name" value="TRANSCRIPTIONAL REGULATOR MRAZ"/>
    <property type="match status" value="1"/>
</dbReference>
<dbReference type="GO" id="GO:0005737">
    <property type="term" value="C:cytoplasm"/>
    <property type="evidence" value="ECO:0007669"/>
    <property type="project" value="UniProtKB-UniRule"/>
</dbReference>
<evidence type="ECO:0000313" key="9">
    <source>
        <dbReference type="EMBL" id="PIR98982.1"/>
    </source>
</evidence>
<feature type="domain" description="SpoVT-AbrB" evidence="8">
    <location>
        <begin position="6"/>
        <end position="48"/>
    </location>
</feature>
<evidence type="ECO:0000256" key="3">
    <source>
        <dbReference type="ARBA" id="ARBA00022737"/>
    </source>
</evidence>
<proteinExistence type="inferred from homology"/>
<dbReference type="InterPro" id="IPR035644">
    <property type="entry name" value="MraZ_C"/>
</dbReference>
<keyword evidence="3" id="KW-0677">Repeat</keyword>
<comment type="subcellular location">
    <subcellularLocation>
        <location evidence="7">Cytoplasm</location>
        <location evidence="7">Nucleoid</location>
    </subcellularLocation>
</comment>
<gene>
    <name evidence="7 9" type="primary">mraZ</name>
    <name evidence="9" type="ORF">COT87_01880</name>
</gene>
<evidence type="ECO:0000256" key="5">
    <source>
        <dbReference type="ARBA" id="ARBA00023125"/>
    </source>
</evidence>
<keyword evidence="6 7" id="KW-0804">Transcription</keyword>
<accession>A0A2H0VIQ9</accession>
<dbReference type="EMBL" id="PFAF01000038">
    <property type="protein sequence ID" value="PIR98982.1"/>
    <property type="molecule type" value="Genomic_DNA"/>
</dbReference>
<dbReference type="SUPFAM" id="SSF89447">
    <property type="entry name" value="AbrB/MazE/MraZ-like"/>
    <property type="match status" value="1"/>
</dbReference>
<dbReference type="AlphaFoldDB" id="A0A2H0VIQ9"/>
<keyword evidence="5 7" id="KW-0238">DNA-binding</keyword>
<keyword evidence="2 7" id="KW-0963">Cytoplasm</keyword>
<comment type="subunit">
    <text evidence="7">Forms oligomers.</text>
</comment>
<dbReference type="InterPro" id="IPR037914">
    <property type="entry name" value="SpoVT-AbrB_sf"/>
</dbReference>
<dbReference type="Gene3D" id="3.40.1550.20">
    <property type="entry name" value="Transcriptional regulator MraZ domain"/>
    <property type="match status" value="1"/>
</dbReference>
<dbReference type="HAMAP" id="MF_01008">
    <property type="entry name" value="MraZ"/>
    <property type="match status" value="1"/>
</dbReference>
<dbReference type="InterPro" id="IPR035642">
    <property type="entry name" value="MraZ_N"/>
</dbReference>
<evidence type="ECO:0000256" key="7">
    <source>
        <dbReference type="HAMAP-Rule" id="MF_01008"/>
    </source>
</evidence>